<dbReference type="Gene3D" id="3.40.50.1820">
    <property type="entry name" value="alpha/beta hydrolase"/>
    <property type="match status" value="1"/>
</dbReference>
<feature type="domain" description="AB hydrolase-1" evidence="2">
    <location>
        <begin position="30"/>
        <end position="274"/>
    </location>
</feature>
<dbReference type="RefSeq" id="WP_254573011.1">
    <property type="nucleotide sequence ID" value="NZ_CP098502.1"/>
</dbReference>
<proteinExistence type="predicted"/>
<name>A0ABY5DXT8_9ACTN</name>
<evidence type="ECO:0000313" key="3">
    <source>
        <dbReference type="EMBL" id="UTI66340.1"/>
    </source>
</evidence>
<organism evidence="3 4">
    <name type="scientific">Paraconexibacter antarcticus</name>
    <dbReference type="NCBI Taxonomy" id="2949664"/>
    <lineage>
        <taxon>Bacteria</taxon>
        <taxon>Bacillati</taxon>
        <taxon>Actinomycetota</taxon>
        <taxon>Thermoleophilia</taxon>
        <taxon>Solirubrobacterales</taxon>
        <taxon>Paraconexibacteraceae</taxon>
        <taxon>Paraconexibacter</taxon>
    </lineage>
</organism>
<sequence length="289" mass="31824">MSEPEQLTIDANGLSFGALAWGDPDAPLALLVHGYPDTAWTWRHLGPHLAERGWRAVAPFTRGYGPTDLAPDDRYFIADLAEDLLALHTALGGDGRSVLVGHDWGAVATYGVTAREPRRFAKYVALSIPPTPAMLKPWTRRATLGIGARQLRLSWYFVYNQLPGSVGGLDRVIPKLWRDWSPGFDGREDVDRAFAALDSPARRRAALRYYRNNLQRGLKATFTLPVGAPVLYLHGADDGCMQAEIIEHFPDSLPAGSRHEVVPGLGHFMQLEAPERINPLIAEYLGTPA</sequence>
<dbReference type="InterPro" id="IPR000073">
    <property type="entry name" value="AB_hydrolase_1"/>
</dbReference>
<keyword evidence="1 3" id="KW-0378">Hydrolase</keyword>
<dbReference type="Proteomes" id="UP001056035">
    <property type="component" value="Chromosome"/>
</dbReference>
<dbReference type="EMBL" id="CP098502">
    <property type="protein sequence ID" value="UTI66340.1"/>
    <property type="molecule type" value="Genomic_DNA"/>
</dbReference>
<evidence type="ECO:0000256" key="1">
    <source>
        <dbReference type="ARBA" id="ARBA00022801"/>
    </source>
</evidence>
<dbReference type="InterPro" id="IPR029058">
    <property type="entry name" value="AB_hydrolase_fold"/>
</dbReference>
<dbReference type="InterPro" id="IPR000639">
    <property type="entry name" value="Epox_hydrolase-like"/>
</dbReference>
<reference evidence="3 4" key="1">
    <citation type="submission" date="2022-06" db="EMBL/GenBank/DDBJ databases">
        <title>Paraconexibacter antarcticus.</title>
        <authorList>
            <person name="Kim C.S."/>
        </authorList>
    </citation>
    <scope>NUCLEOTIDE SEQUENCE [LARGE SCALE GENOMIC DNA]</scope>
    <source>
        <strain evidence="3 4">02-257</strain>
    </source>
</reference>
<protein>
    <submittedName>
        <fullName evidence="3">Alpha/beta hydrolase</fullName>
    </submittedName>
</protein>
<keyword evidence="4" id="KW-1185">Reference proteome</keyword>
<dbReference type="Pfam" id="PF00561">
    <property type="entry name" value="Abhydrolase_1"/>
    <property type="match status" value="1"/>
</dbReference>
<evidence type="ECO:0000313" key="4">
    <source>
        <dbReference type="Proteomes" id="UP001056035"/>
    </source>
</evidence>
<accession>A0ABY5DXT8</accession>
<dbReference type="PANTHER" id="PTHR43329">
    <property type="entry name" value="EPOXIDE HYDROLASE"/>
    <property type="match status" value="1"/>
</dbReference>
<dbReference type="SUPFAM" id="SSF53474">
    <property type="entry name" value="alpha/beta-Hydrolases"/>
    <property type="match status" value="1"/>
</dbReference>
<dbReference type="GO" id="GO:0016787">
    <property type="term" value="F:hydrolase activity"/>
    <property type="evidence" value="ECO:0007669"/>
    <property type="project" value="UniProtKB-KW"/>
</dbReference>
<evidence type="ECO:0000259" key="2">
    <source>
        <dbReference type="Pfam" id="PF00561"/>
    </source>
</evidence>
<gene>
    <name evidence="3" type="ORF">NBH00_09050</name>
</gene>
<dbReference type="PRINTS" id="PR00412">
    <property type="entry name" value="EPOXHYDRLASE"/>
</dbReference>